<keyword evidence="10" id="KW-0460">Magnesium</keyword>
<dbReference type="InterPro" id="IPR013785">
    <property type="entry name" value="Aldolase_TIM"/>
</dbReference>
<dbReference type="InterPro" id="IPR005668">
    <property type="entry name" value="IPM_Synthase"/>
</dbReference>
<dbReference type="Pfam" id="PF00682">
    <property type="entry name" value="HMGL-like"/>
    <property type="match status" value="1"/>
</dbReference>
<organism evidence="12 13">
    <name type="scientific">Candidatus Macondimonas diazotrophica</name>
    <dbReference type="NCBI Taxonomy" id="2305248"/>
    <lineage>
        <taxon>Bacteria</taxon>
        <taxon>Pseudomonadati</taxon>
        <taxon>Pseudomonadota</taxon>
        <taxon>Gammaproteobacteria</taxon>
        <taxon>Chromatiales</taxon>
        <taxon>Ectothiorhodospiraceae</taxon>
        <taxon>Candidatus Macondimonas</taxon>
    </lineage>
</organism>
<evidence type="ECO:0000256" key="7">
    <source>
        <dbReference type="ARBA" id="ARBA00022679"/>
    </source>
</evidence>
<evidence type="ECO:0000256" key="5">
    <source>
        <dbReference type="ARBA" id="ARBA00022430"/>
    </source>
</evidence>
<evidence type="ECO:0000256" key="1">
    <source>
        <dbReference type="ARBA" id="ARBA00000064"/>
    </source>
</evidence>
<dbReference type="Gene3D" id="3.20.20.70">
    <property type="entry name" value="Aldolase class I"/>
    <property type="match status" value="1"/>
</dbReference>
<dbReference type="GO" id="GO:0009098">
    <property type="term" value="P:L-leucine biosynthetic process"/>
    <property type="evidence" value="ECO:0007669"/>
    <property type="project" value="UniProtKB-UniRule"/>
</dbReference>
<dbReference type="PROSITE" id="PS00816">
    <property type="entry name" value="AIPM_HOMOCIT_SYNTH_2"/>
    <property type="match status" value="1"/>
</dbReference>
<evidence type="ECO:0000256" key="10">
    <source>
        <dbReference type="HAMAP-Rule" id="MF_00572"/>
    </source>
</evidence>
<dbReference type="PANTHER" id="PTHR46911:SF1">
    <property type="entry name" value="2-ISOPROPYLMALATE SYNTHASE"/>
    <property type="match status" value="1"/>
</dbReference>
<dbReference type="InterPro" id="IPR054692">
    <property type="entry name" value="LeuA-like_post-cat"/>
</dbReference>
<keyword evidence="8 10" id="KW-0479">Metal-binding</keyword>
<dbReference type="Gene3D" id="3.30.160.270">
    <property type="match status" value="1"/>
</dbReference>
<comment type="similarity">
    <text evidence="3 10">Belongs to the alpha-IPM synthase/homocitrate synthase family. LeuA type 2 subfamily.</text>
</comment>
<keyword evidence="12" id="KW-0012">Acyltransferase</keyword>
<dbReference type="OrthoDB" id="9803573at2"/>
<name>A0A4Z0F9A7_9GAMM</name>
<evidence type="ECO:0000256" key="3">
    <source>
        <dbReference type="ARBA" id="ARBA00009767"/>
    </source>
</evidence>
<feature type="domain" description="Pyruvate carboxyltransferase" evidence="11">
    <location>
        <begin position="31"/>
        <end position="305"/>
    </location>
</feature>
<evidence type="ECO:0000313" key="12">
    <source>
        <dbReference type="EMBL" id="TFZ82671.1"/>
    </source>
</evidence>
<evidence type="ECO:0000313" key="13">
    <source>
        <dbReference type="Proteomes" id="UP000297890"/>
    </source>
</evidence>
<dbReference type="Proteomes" id="UP000297890">
    <property type="component" value="Unassembled WGS sequence"/>
</dbReference>
<dbReference type="UniPathway" id="UPA00048">
    <property type="reaction ID" value="UER00070"/>
</dbReference>
<feature type="binding site" evidence="10">
    <location>
        <position position="246"/>
    </location>
    <ligand>
        <name>Mg(2+)</name>
        <dbReference type="ChEBI" id="CHEBI:18420"/>
    </ligand>
</feature>
<dbReference type="PANTHER" id="PTHR46911">
    <property type="match status" value="1"/>
</dbReference>
<dbReference type="HAMAP" id="MF_00572">
    <property type="entry name" value="LeuA_type2"/>
    <property type="match status" value="1"/>
</dbReference>
<keyword evidence="6 10" id="KW-0028">Amino-acid biosynthesis</keyword>
<gene>
    <name evidence="10 12" type="primary">leuA</name>
    <name evidence="12" type="ORF">E4680_06810</name>
</gene>
<keyword evidence="9 10" id="KW-0100">Branched-chain amino acid biosynthesis</keyword>
<evidence type="ECO:0000256" key="2">
    <source>
        <dbReference type="ARBA" id="ARBA00004689"/>
    </source>
</evidence>
<sequence>MIDHPHQKYCPIRPVNLADRQWPSRQITRPPQWCSVDLRDGNQALIEPMDSLRKHQMFEMLVAIGFKEIEVGFPAASQTDFDFVREIIEQNRIPADVTIQVLTQARTDLIARTFQALQGVRRAIIHVYNSTSEAQRRLVFRQDRAGIRRIAEQGARWVADHAARQPDTDWVFQYSPESFTGTELDFALETCGAVLEIWQPDAGREAIINLPATVEMTTPNVYADQIEWMHRQLPYRDHVILSVHPHNDRGTAVAAAELAVLAGADRVEGTLFGNGERTGNVDIVTLALNLYTQGIDPHLDFSRINEVVRVAETCNQLPVHPRHPYAGELVFTAFSGSHQDAIKKGLAARENDPAETPAWEVPYLPIDPRDVGRTYEAVIRINSQSGKGGIAHVMASEFGLDLPRRLQIEFRNEVQIIADSTGKEVKTADLWTIFEHIYLAVPGAHSLVDYREESHGQQDRLRRVRAVLRDAAGLDQVVTGIGRGPVDGFVHALAEGFGKPIEVIDYREHAIGPGSDARAAAYVELKIGGDDRSWHGVGLDEDATAATLRAILSAYARHAQQRGACSVEVPPTPQQCRSG</sequence>
<evidence type="ECO:0000256" key="8">
    <source>
        <dbReference type="ARBA" id="ARBA00022723"/>
    </source>
</evidence>
<dbReference type="Pfam" id="PF22615">
    <property type="entry name" value="IPMS_D2"/>
    <property type="match status" value="1"/>
</dbReference>
<dbReference type="GO" id="GO:0003852">
    <property type="term" value="F:2-isopropylmalate synthase activity"/>
    <property type="evidence" value="ECO:0007669"/>
    <property type="project" value="UniProtKB-UniRule"/>
</dbReference>
<comment type="pathway">
    <text evidence="2 10">Amino-acid biosynthesis; L-leucine biosynthesis; L-leucine from 3-methyl-2-oxobutanoate: step 1/4.</text>
</comment>
<proteinExistence type="inferred from homology"/>
<dbReference type="CDD" id="cd07942">
    <property type="entry name" value="DRE_TIM_LeuA"/>
    <property type="match status" value="1"/>
</dbReference>
<keyword evidence="13" id="KW-1185">Reference proteome</keyword>
<reference evidence="12 13" key="1">
    <citation type="journal article" date="2019" name="ISME J.">
        <title>Candidatus Macondimonas diazotrophica, a novel gammaproteobacterial genus dominating crude-oil-contaminated coastal sediments.</title>
        <authorList>
            <person name="Karthikeyan S."/>
            <person name="Konstantinidis K."/>
        </authorList>
    </citation>
    <scope>NUCLEOTIDE SEQUENCE [LARGE SCALE GENOMIC DNA]</scope>
    <source>
        <strain evidence="12 13">KTK01</strain>
    </source>
</reference>
<dbReference type="PROSITE" id="PS00815">
    <property type="entry name" value="AIPM_HOMOCIT_SYNTH_1"/>
    <property type="match status" value="1"/>
</dbReference>
<dbReference type="InterPro" id="IPR036230">
    <property type="entry name" value="LeuA_allosteric_dom_sf"/>
</dbReference>
<dbReference type="EC" id="2.3.3.13" evidence="4 10"/>
<comment type="catalytic activity">
    <reaction evidence="1 10">
        <text>3-methyl-2-oxobutanoate + acetyl-CoA + H2O = (2S)-2-isopropylmalate + CoA + H(+)</text>
        <dbReference type="Rhea" id="RHEA:21524"/>
        <dbReference type="ChEBI" id="CHEBI:1178"/>
        <dbReference type="ChEBI" id="CHEBI:11851"/>
        <dbReference type="ChEBI" id="CHEBI:15377"/>
        <dbReference type="ChEBI" id="CHEBI:15378"/>
        <dbReference type="ChEBI" id="CHEBI:57287"/>
        <dbReference type="ChEBI" id="CHEBI:57288"/>
        <dbReference type="EC" id="2.3.3.13"/>
    </reaction>
</comment>
<protein>
    <recommendedName>
        <fullName evidence="4 10">2-isopropylmalate synthase</fullName>
        <ecNumber evidence="4 10">2.3.3.13</ecNumber>
    </recommendedName>
    <alternativeName>
        <fullName evidence="10">Alpha-IPM synthase</fullName>
    </alternativeName>
    <alternativeName>
        <fullName evidence="10">Alpha-isopropylmalate synthase</fullName>
    </alternativeName>
</protein>
<keyword evidence="5 10" id="KW-0432">Leucine biosynthesis</keyword>
<dbReference type="AlphaFoldDB" id="A0A4Z0F9A7"/>
<comment type="function">
    <text evidence="10">Catalyzes the condensation of the acetyl group of acetyl-CoA with 3-methyl-2-oxobutanoate (2-ketoisovalerate) to form 3-carboxy-3-hydroxy-4-methylpentanoate (2-isopropylmalate).</text>
</comment>
<feature type="region of interest" description="Regulatory domain" evidence="10">
    <location>
        <begin position="441"/>
        <end position="579"/>
    </location>
</feature>
<dbReference type="InterPro" id="IPR002034">
    <property type="entry name" value="AIPM/Hcit_synth_CS"/>
</dbReference>
<keyword evidence="7 10" id="KW-0808">Transferase</keyword>
<evidence type="ECO:0000256" key="4">
    <source>
        <dbReference type="ARBA" id="ARBA00012973"/>
    </source>
</evidence>
<dbReference type="GO" id="GO:0003985">
    <property type="term" value="F:acetyl-CoA C-acetyltransferase activity"/>
    <property type="evidence" value="ECO:0007669"/>
    <property type="project" value="UniProtKB-UniRule"/>
</dbReference>
<dbReference type="SMART" id="SM00917">
    <property type="entry name" value="LeuA_dimer"/>
    <property type="match status" value="1"/>
</dbReference>
<evidence type="ECO:0000259" key="11">
    <source>
        <dbReference type="PROSITE" id="PS50991"/>
    </source>
</evidence>
<comment type="subunit">
    <text evidence="10">Homodimer.</text>
</comment>
<dbReference type="InterPro" id="IPR013709">
    <property type="entry name" value="2-isopropylmalate_synth_dimer"/>
</dbReference>
<dbReference type="NCBIfam" id="TIGR00970">
    <property type="entry name" value="leuA_yeast"/>
    <property type="match status" value="1"/>
</dbReference>
<evidence type="ECO:0000256" key="9">
    <source>
        <dbReference type="ARBA" id="ARBA00023304"/>
    </source>
</evidence>
<comment type="cofactor">
    <cofactor evidence="10">
        <name>Mg(2+)</name>
        <dbReference type="ChEBI" id="CHEBI:18420"/>
    </cofactor>
</comment>
<evidence type="ECO:0000256" key="6">
    <source>
        <dbReference type="ARBA" id="ARBA00022605"/>
    </source>
</evidence>
<dbReference type="EMBL" id="SRIO01000007">
    <property type="protein sequence ID" value="TFZ82671.1"/>
    <property type="molecule type" value="Genomic_DNA"/>
</dbReference>
<feature type="binding site" evidence="10">
    <location>
        <position position="40"/>
    </location>
    <ligand>
        <name>Mg(2+)</name>
        <dbReference type="ChEBI" id="CHEBI:18420"/>
    </ligand>
</feature>
<dbReference type="PROSITE" id="PS50991">
    <property type="entry name" value="PYR_CT"/>
    <property type="match status" value="1"/>
</dbReference>
<comment type="subcellular location">
    <subcellularLocation>
        <location evidence="10">Cytoplasm</location>
    </subcellularLocation>
</comment>
<dbReference type="SUPFAM" id="SSF110921">
    <property type="entry name" value="2-isopropylmalate synthase LeuA, allosteric (dimerisation) domain"/>
    <property type="match status" value="1"/>
</dbReference>
<accession>A0A4Z0F9A7</accession>
<feature type="binding site" evidence="10">
    <location>
        <position position="244"/>
    </location>
    <ligand>
        <name>Mg(2+)</name>
        <dbReference type="ChEBI" id="CHEBI:18420"/>
    </ligand>
</feature>
<feature type="binding site" evidence="10">
    <location>
        <position position="280"/>
    </location>
    <ligand>
        <name>Mg(2+)</name>
        <dbReference type="ChEBI" id="CHEBI:18420"/>
    </ligand>
</feature>
<dbReference type="GO" id="GO:0000287">
    <property type="term" value="F:magnesium ion binding"/>
    <property type="evidence" value="ECO:0007669"/>
    <property type="project" value="UniProtKB-UniRule"/>
</dbReference>
<dbReference type="SUPFAM" id="SSF89000">
    <property type="entry name" value="post-HMGL domain-like"/>
    <property type="match status" value="1"/>
</dbReference>
<dbReference type="GO" id="GO:0005737">
    <property type="term" value="C:cytoplasm"/>
    <property type="evidence" value="ECO:0007669"/>
    <property type="project" value="UniProtKB-SubCell"/>
</dbReference>
<dbReference type="NCBIfam" id="NF002991">
    <property type="entry name" value="PRK03739.1"/>
    <property type="match status" value="1"/>
</dbReference>
<keyword evidence="10" id="KW-0963">Cytoplasm</keyword>
<dbReference type="InterPro" id="IPR039371">
    <property type="entry name" value="LeuA_N_DRE-TIM"/>
</dbReference>
<dbReference type="InterPro" id="IPR000891">
    <property type="entry name" value="PYR_CT"/>
</dbReference>
<dbReference type="SUPFAM" id="SSF51569">
    <property type="entry name" value="Aldolase"/>
    <property type="match status" value="1"/>
</dbReference>
<dbReference type="Pfam" id="PF08502">
    <property type="entry name" value="LeuA_dimer"/>
    <property type="match status" value="1"/>
</dbReference>
<comment type="caution">
    <text evidence="12">The sequence shown here is derived from an EMBL/GenBank/DDBJ whole genome shotgun (WGS) entry which is preliminary data.</text>
</comment>